<dbReference type="PANTHER" id="PTHR12558">
    <property type="entry name" value="CELL DIVISION CYCLE 16,23,27"/>
    <property type="match status" value="1"/>
</dbReference>
<gene>
    <name evidence="3" type="ORF">F2P47_10360</name>
</gene>
<organism evidence="3 4">
    <name type="scientific">Parvibaculum sedimenti</name>
    <dbReference type="NCBI Taxonomy" id="2608632"/>
    <lineage>
        <taxon>Bacteria</taxon>
        <taxon>Pseudomonadati</taxon>
        <taxon>Pseudomonadota</taxon>
        <taxon>Alphaproteobacteria</taxon>
        <taxon>Hyphomicrobiales</taxon>
        <taxon>Parvibaculaceae</taxon>
        <taxon>Parvibaculum</taxon>
    </lineage>
</organism>
<dbReference type="InterPro" id="IPR019734">
    <property type="entry name" value="TPR_rpt"/>
</dbReference>
<reference evidence="3 4" key="1">
    <citation type="submission" date="2019-09" db="EMBL/GenBank/DDBJ databases">
        <title>Parvibaculum sedimenti sp. nov., isolated from sediment.</title>
        <authorList>
            <person name="Wang Y."/>
        </authorList>
    </citation>
    <scope>NUCLEOTIDE SEQUENCE [LARGE SCALE GENOMIC DNA]</scope>
    <source>
        <strain evidence="3 4">HXT-9</strain>
    </source>
</reference>
<name>A0A6N6VIJ6_9HYPH</name>
<evidence type="ECO:0000313" key="3">
    <source>
        <dbReference type="EMBL" id="KAB7739902.1"/>
    </source>
</evidence>
<comment type="caution">
    <text evidence="3">The sequence shown here is derived from an EMBL/GenBank/DDBJ whole genome shotgun (WGS) entry which is preliminary data.</text>
</comment>
<dbReference type="SMART" id="SM00028">
    <property type="entry name" value="TPR"/>
    <property type="match status" value="6"/>
</dbReference>
<dbReference type="PROSITE" id="PS50005">
    <property type="entry name" value="TPR"/>
    <property type="match status" value="1"/>
</dbReference>
<dbReference type="AlphaFoldDB" id="A0A6N6VIJ6"/>
<keyword evidence="4" id="KW-1185">Reference proteome</keyword>
<protein>
    <submittedName>
        <fullName evidence="3">Tetratricopeptide repeat protein</fullName>
    </submittedName>
</protein>
<evidence type="ECO:0000313" key="4">
    <source>
        <dbReference type="Proteomes" id="UP000468901"/>
    </source>
</evidence>
<evidence type="ECO:0000256" key="1">
    <source>
        <dbReference type="PROSITE-ProRule" id="PRU00339"/>
    </source>
</evidence>
<evidence type="ECO:0000256" key="2">
    <source>
        <dbReference type="SAM" id="MobiDB-lite"/>
    </source>
</evidence>
<dbReference type="InterPro" id="IPR011990">
    <property type="entry name" value="TPR-like_helical_dom_sf"/>
</dbReference>
<proteinExistence type="predicted"/>
<dbReference type="Proteomes" id="UP000468901">
    <property type="component" value="Unassembled WGS sequence"/>
</dbReference>
<feature type="region of interest" description="Disordered" evidence="2">
    <location>
        <begin position="1"/>
        <end position="30"/>
    </location>
</feature>
<feature type="repeat" description="TPR" evidence="1">
    <location>
        <begin position="589"/>
        <end position="622"/>
    </location>
</feature>
<dbReference type="EMBL" id="WESC01000008">
    <property type="protein sequence ID" value="KAB7739902.1"/>
    <property type="molecule type" value="Genomic_DNA"/>
</dbReference>
<feature type="region of interest" description="Disordered" evidence="2">
    <location>
        <begin position="47"/>
        <end position="66"/>
    </location>
</feature>
<dbReference type="SUPFAM" id="SSF48452">
    <property type="entry name" value="TPR-like"/>
    <property type="match status" value="2"/>
</dbReference>
<dbReference type="Gene3D" id="1.25.40.10">
    <property type="entry name" value="Tetratricopeptide repeat domain"/>
    <property type="match status" value="4"/>
</dbReference>
<keyword evidence="1" id="KW-0802">TPR repeat</keyword>
<sequence>MPRTASTAKPAISRTRRRTSPGLFPRAPAGQITRICDRRPYAAHIASATNALSSPTKGPARPEKGRRPLCVRKGRFERGFGGATAQPGPACSEARRYMASIFMAPETCRGTNRHRGLPRRVAGATALLALVFLQGCASLRGDDGRDAIYGDYLAARFAGSQHETKVADQYFDRTLEAEPANPVVLERAFMVSLNGGDMDRAVELARRLTKIVPDHRMSRLVLSLAAIKDGNYKDAQKEIGSAEQGAFVALVGSLTEAWAAAGAGNEQLALEKLRVFDGKPAFGLFKAYHEALIYDLLGDKKKAEAAYRVAMDASGGTSIRIVQAYASFLDRQGRANEARAVLDQYAAMAPDHPLVKSSLMQLSSGKTMPPLVSSAAEGVAEALYGLGSALAQDPSSDVAPLYLQLAIWMRPNFNVARTLLADTYEQKKRWADAIAAYDKVEKDSPLYNNARLQKALDLDRLDRQDEAVALLREAQADNPTAVEPVIALGDIYRGKEKYAEAALEYTHAIALAGKPSPSHWSIYYARGICNERLGKWPLAEADLKMALKLSGDHPLVLNYLGYSWIEQGRNLKEALAMIEKAVELRPNDGFVVDSLGWALYRLGDYPKAAEYLERAVELEPGDPTINEHLGDALWKVGRKIEARFQWSHALDMKPEQKRIALLKSKLEIGLDAAERAAPREATPAGS</sequence>
<accession>A0A6N6VIJ6</accession>
<feature type="compositionally biased region" description="Polar residues" evidence="2">
    <location>
        <begin position="47"/>
        <end position="56"/>
    </location>
</feature>
<dbReference type="Pfam" id="PF13432">
    <property type="entry name" value="TPR_16"/>
    <property type="match status" value="3"/>
</dbReference>
<dbReference type="PANTHER" id="PTHR12558:SF13">
    <property type="entry name" value="CELL DIVISION CYCLE PROTEIN 27 HOMOLOG"/>
    <property type="match status" value="1"/>
</dbReference>